<dbReference type="InterPro" id="IPR038765">
    <property type="entry name" value="Papain-like_cys_pep_sf"/>
</dbReference>
<protein>
    <recommendedName>
        <fullName evidence="5">Peptidase C1A papain C-terminal domain-containing protein</fullName>
    </recommendedName>
</protein>
<keyword evidence="2" id="KW-0645">Protease</keyword>
<evidence type="ECO:0000313" key="9">
    <source>
        <dbReference type="Proteomes" id="UP000593578"/>
    </source>
</evidence>
<dbReference type="Gene3D" id="3.90.70.10">
    <property type="entry name" value="Cysteine proteinases"/>
    <property type="match status" value="1"/>
</dbReference>
<feature type="domain" description="Peptidase C1A papain C-terminal" evidence="5">
    <location>
        <begin position="27"/>
        <end position="90"/>
    </location>
</feature>
<organism evidence="6 8">
    <name type="scientific">Gossypium raimondii</name>
    <name type="common">Peruvian cotton</name>
    <name type="synonym">Gossypium klotzschianum subsp. raimondii</name>
    <dbReference type="NCBI Taxonomy" id="29730"/>
    <lineage>
        <taxon>Eukaryota</taxon>
        <taxon>Viridiplantae</taxon>
        <taxon>Streptophyta</taxon>
        <taxon>Embryophyta</taxon>
        <taxon>Tracheophyta</taxon>
        <taxon>Spermatophyta</taxon>
        <taxon>Magnoliopsida</taxon>
        <taxon>eudicotyledons</taxon>
        <taxon>Gunneridae</taxon>
        <taxon>Pentapetalae</taxon>
        <taxon>rosids</taxon>
        <taxon>malvids</taxon>
        <taxon>Malvales</taxon>
        <taxon>Malvaceae</taxon>
        <taxon>Malvoideae</taxon>
        <taxon>Gossypium</taxon>
    </lineage>
</organism>
<evidence type="ECO:0000259" key="5">
    <source>
        <dbReference type="Pfam" id="PF00112"/>
    </source>
</evidence>
<dbReference type="PANTHER" id="PTHR12411">
    <property type="entry name" value="CYSTEINE PROTEASE FAMILY C1-RELATED"/>
    <property type="match status" value="1"/>
</dbReference>
<keyword evidence="8" id="KW-1185">Reference proteome</keyword>
<evidence type="ECO:0000256" key="3">
    <source>
        <dbReference type="ARBA" id="ARBA00022801"/>
    </source>
</evidence>
<evidence type="ECO:0000256" key="4">
    <source>
        <dbReference type="ARBA" id="ARBA00022807"/>
    </source>
</evidence>
<dbReference type="Proteomes" id="UP000032304">
    <property type="component" value="Chromosome 11"/>
</dbReference>
<evidence type="ECO:0000256" key="1">
    <source>
        <dbReference type="ARBA" id="ARBA00008455"/>
    </source>
</evidence>
<proteinExistence type="inferred from homology"/>
<evidence type="ECO:0000313" key="6">
    <source>
        <dbReference type="EMBL" id="KJB72202.1"/>
    </source>
</evidence>
<comment type="similarity">
    <text evidence="1">Belongs to the peptidase C1 family.</text>
</comment>
<evidence type="ECO:0000256" key="2">
    <source>
        <dbReference type="ARBA" id="ARBA00022670"/>
    </source>
</evidence>
<dbReference type="OMA" id="CKSPFQI"/>
<dbReference type="Pfam" id="PF00112">
    <property type="entry name" value="Peptidase_C1"/>
    <property type="match status" value="1"/>
</dbReference>
<sequence length="94" mass="10471">MKCERGHSNTKSDSSQFPVAINNMTNYKVCKSPFQIYSAGVFTGTSGTDLDHAVTAVEYGVDDDGTKYWLVNNSWGSSWGEESYIRMQRKAFVA</sequence>
<dbReference type="AlphaFoldDB" id="A0A0D2RNF2"/>
<accession>A0A0D2RNF2</accession>
<dbReference type="Gramene" id="KJB72202">
    <property type="protein sequence ID" value="KJB72202"/>
    <property type="gene ID" value="B456_011G165100"/>
</dbReference>
<keyword evidence="4" id="KW-0788">Thiol protease</keyword>
<keyword evidence="3" id="KW-0378">Hydrolase</keyword>
<dbReference type="InterPro" id="IPR013128">
    <property type="entry name" value="Peptidase_C1A"/>
</dbReference>
<dbReference type="eggNOG" id="KOG1543">
    <property type="taxonomic scope" value="Eukaryota"/>
</dbReference>
<dbReference type="EMBL" id="JABEZZ010000011">
    <property type="protein sequence ID" value="MBA0599919.1"/>
    <property type="molecule type" value="Genomic_DNA"/>
</dbReference>
<evidence type="ECO:0000313" key="7">
    <source>
        <dbReference type="EMBL" id="MBA0599919.1"/>
    </source>
</evidence>
<gene>
    <name evidence="6" type="ORF">B456_011G165100</name>
    <name evidence="7" type="ORF">Gorai_006119</name>
</gene>
<evidence type="ECO:0000313" key="8">
    <source>
        <dbReference type="Proteomes" id="UP000032304"/>
    </source>
</evidence>
<dbReference type="STRING" id="29730.A0A0D2RNF2"/>
<reference evidence="7" key="3">
    <citation type="submission" date="2020-04" db="EMBL/GenBank/DDBJ databases">
        <authorList>
            <person name="Grover C.E."/>
            <person name="Arick M.A. II"/>
            <person name="Thrash A."/>
            <person name="Conover J.L."/>
            <person name="Sanders W.S."/>
            <person name="Peterson D.G."/>
            <person name="Scheffler J.A."/>
            <person name="Scheffler B.E."/>
            <person name="Wendel J.F."/>
        </authorList>
    </citation>
    <scope>NUCLEOTIDE SEQUENCE</scope>
    <source>
        <strain evidence="7">8</strain>
        <tissue evidence="7">Leaf</tissue>
    </source>
</reference>
<dbReference type="GO" id="GO:0006508">
    <property type="term" value="P:proteolysis"/>
    <property type="evidence" value="ECO:0007669"/>
    <property type="project" value="UniProtKB-KW"/>
</dbReference>
<dbReference type="Proteomes" id="UP000593578">
    <property type="component" value="Unassembled WGS sequence"/>
</dbReference>
<dbReference type="GO" id="GO:0008234">
    <property type="term" value="F:cysteine-type peptidase activity"/>
    <property type="evidence" value="ECO:0007669"/>
    <property type="project" value="UniProtKB-KW"/>
</dbReference>
<reference evidence="6 8" key="1">
    <citation type="journal article" date="2012" name="Nature">
        <title>Repeated polyploidization of Gossypium genomes and the evolution of spinnable cotton fibres.</title>
        <authorList>
            <person name="Paterson A.H."/>
            <person name="Wendel J.F."/>
            <person name="Gundlach H."/>
            <person name="Guo H."/>
            <person name="Jenkins J."/>
            <person name="Jin D."/>
            <person name="Llewellyn D."/>
            <person name="Showmaker K.C."/>
            <person name="Shu S."/>
            <person name="Udall J."/>
            <person name="Yoo M.J."/>
            <person name="Byers R."/>
            <person name="Chen W."/>
            <person name="Doron-Faigenboim A."/>
            <person name="Duke M.V."/>
            <person name="Gong L."/>
            <person name="Grimwood J."/>
            <person name="Grover C."/>
            <person name="Grupp K."/>
            <person name="Hu G."/>
            <person name="Lee T.H."/>
            <person name="Li J."/>
            <person name="Lin L."/>
            <person name="Liu T."/>
            <person name="Marler B.S."/>
            <person name="Page J.T."/>
            <person name="Roberts A.W."/>
            <person name="Romanel E."/>
            <person name="Sanders W.S."/>
            <person name="Szadkowski E."/>
            <person name="Tan X."/>
            <person name="Tang H."/>
            <person name="Xu C."/>
            <person name="Wang J."/>
            <person name="Wang Z."/>
            <person name="Zhang D."/>
            <person name="Zhang L."/>
            <person name="Ashrafi H."/>
            <person name="Bedon F."/>
            <person name="Bowers J.E."/>
            <person name="Brubaker C.L."/>
            <person name="Chee P.W."/>
            <person name="Das S."/>
            <person name="Gingle A.R."/>
            <person name="Haigler C.H."/>
            <person name="Harker D."/>
            <person name="Hoffmann L.V."/>
            <person name="Hovav R."/>
            <person name="Jones D.C."/>
            <person name="Lemke C."/>
            <person name="Mansoor S."/>
            <person name="ur Rahman M."/>
            <person name="Rainville L.N."/>
            <person name="Rambani A."/>
            <person name="Reddy U.K."/>
            <person name="Rong J.K."/>
            <person name="Saranga Y."/>
            <person name="Scheffler B.E."/>
            <person name="Scheffler J.A."/>
            <person name="Stelly D.M."/>
            <person name="Triplett B.A."/>
            <person name="Van Deynze A."/>
            <person name="Vaslin M.F."/>
            <person name="Waghmare V.N."/>
            <person name="Walford S.A."/>
            <person name="Wright R.J."/>
            <person name="Zaki E.A."/>
            <person name="Zhang T."/>
            <person name="Dennis E.S."/>
            <person name="Mayer K.F."/>
            <person name="Peterson D.G."/>
            <person name="Rokhsar D.S."/>
            <person name="Wang X."/>
            <person name="Schmutz J."/>
        </authorList>
    </citation>
    <scope>NUCLEOTIDE SEQUENCE [LARGE SCALE GENOMIC DNA]</scope>
</reference>
<reference evidence="7 9" key="2">
    <citation type="journal article" date="2019" name="Genome Biol. Evol.">
        <title>Insights into the evolution of the New World diploid cottons (Gossypium, subgenus Houzingenia) based on genome sequencing.</title>
        <authorList>
            <person name="Grover C.E."/>
            <person name="Arick M.A. 2nd"/>
            <person name="Thrash A."/>
            <person name="Conover J.L."/>
            <person name="Sanders W.S."/>
            <person name="Peterson D.G."/>
            <person name="Frelichowski J.E."/>
            <person name="Scheffler J.A."/>
            <person name="Scheffler B.E."/>
            <person name="Wendel J.F."/>
        </authorList>
    </citation>
    <scope>NUCLEOTIDE SEQUENCE [LARGE SCALE GENOMIC DNA]</scope>
    <source>
        <strain evidence="7">8</strain>
        <tissue evidence="7">Leaf</tissue>
    </source>
</reference>
<name>A0A0D2RNF2_GOSRA</name>
<dbReference type="InterPro" id="IPR000668">
    <property type="entry name" value="Peptidase_C1A_C"/>
</dbReference>
<dbReference type="SUPFAM" id="SSF54001">
    <property type="entry name" value="Cysteine proteinases"/>
    <property type="match status" value="1"/>
</dbReference>
<dbReference type="EMBL" id="CM001750">
    <property type="protein sequence ID" value="KJB72202.1"/>
    <property type="molecule type" value="Genomic_DNA"/>
</dbReference>